<accession>A0ABT1FEX1</accession>
<reference evidence="1 2" key="1">
    <citation type="submission" date="2022-06" db="EMBL/GenBank/DDBJ databases">
        <title>Dyella sp. Sa strain:Sa Genome sequencing.</title>
        <authorList>
            <person name="Park S."/>
        </authorList>
    </citation>
    <scope>NUCLEOTIDE SEQUENCE [LARGE SCALE GENOMIC DNA]</scope>
    <source>
        <strain evidence="1 2">Sa</strain>
    </source>
</reference>
<dbReference type="RefSeq" id="WP_253568721.1">
    <property type="nucleotide sequence ID" value="NZ_JAMZEK010000004.1"/>
</dbReference>
<gene>
    <name evidence="1" type="ORF">NC595_17955</name>
</gene>
<evidence type="ECO:0000313" key="1">
    <source>
        <dbReference type="EMBL" id="MCP1375938.1"/>
    </source>
</evidence>
<name>A0ABT1FEX1_9GAMM</name>
<dbReference type="Proteomes" id="UP001204615">
    <property type="component" value="Unassembled WGS sequence"/>
</dbReference>
<sequence length="70" mass="7709">MIPGPYAISHVTFPDPASDAAHYQTLRFGYDTAEQAYRELVSVAEASGVASEDCVVIRHIDREEAVHFLS</sequence>
<protein>
    <submittedName>
        <fullName evidence="1">Uncharacterized protein</fullName>
    </submittedName>
</protein>
<comment type="caution">
    <text evidence="1">The sequence shown here is derived from an EMBL/GenBank/DDBJ whole genome shotgun (WGS) entry which is preliminary data.</text>
</comment>
<dbReference type="EMBL" id="JAMZEK010000004">
    <property type="protein sequence ID" value="MCP1375938.1"/>
    <property type="molecule type" value="Genomic_DNA"/>
</dbReference>
<proteinExistence type="predicted"/>
<evidence type="ECO:0000313" key="2">
    <source>
        <dbReference type="Proteomes" id="UP001204615"/>
    </source>
</evidence>
<keyword evidence="2" id="KW-1185">Reference proteome</keyword>
<organism evidence="1 2">
    <name type="scientific">Dyella lutea</name>
    <dbReference type="NCBI Taxonomy" id="2950441"/>
    <lineage>
        <taxon>Bacteria</taxon>
        <taxon>Pseudomonadati</taxon>
        <taxon>Pseudomonadota</taxon>
        <taxon>Gammaproteobacteria</taxon>
        <taxon>Lysobacterales</taxon>
        <taxon>Rhodanobacteraceae</taxon>
        <taxon>Dyella</taxon>
    </lineage>
</organism>